<evidence type="ECO:0000256" key="1">
    <source>
        <dbReference type="SAM" id="Phobius"/>
    </source>
</evidence>
<dbReference type="RefSeq" id="WP_380774047.1">
    <property type="nucleotide sequence ID" value="NZ_JBHUEO010000030.1"/>
</dbReference>
<dbReference type="Proteomes" id="UP001597301">
    <property type="component" value="Unassembled WGS sequence"/>
</dbReference>
<feature type="transmembrane region" description="Helical" evidence="1">
    <location>
        <begin position="49"/>
        <end position="76"/>
    </location>
</feature>
<evidence type="ECO:0000313" key="2">
    <source>
        <dbReference type="EMBL" id="MFD1707327.1"/>
    </source>
</evidence>
<comment type="caution">
    <text evidence="2">The sequence shown here is derived from an EMBL/GenBank/DDBJ whole genome shotgun (WGS) entry which is preliminary data.</text>
</comment>
<reference evidence="3" key="1">
    <citation type="journal article" date="2019" name="Int. J. Syst. Evol. Microbiol.">
        <title>The Global Catalogue of Microorganisms (GCM) 10K type strain sequencing project: providing services to taxonomists for standard genome sequencing and annotation.</title>
        <authorList>
            <consortium name="The Broad Institute Genomics Platform"/>
            <consortium name="The Broad Institute Genome Sequencing Center for Infectious Disease"/>
            <person name="Wu L."/>
            <person name="Ma J."/>
        </authorList>
    </citation>
    <scope>NUCLEOTIDE SEQUENCE [LARGE SCALE GENOMIC DNA]</scope>
    <source>
        <strain evidence="3">CGMCC 1.12295</strain>
    </source>
</reference>
<accession>A0ABW4KGR7</accession>
<organism evidence="2 3">
    <name type="scientific">Siminovitchia sediminis</name>
    <dbReference type="NCBI Taxonomy" id="1274353"/>
    <lineage>
        <taxon>Bacteria</taxon>
        <taxon>Bacillati</taxon>
        <taxon>Bacillota</taxon>
        <taxon>Bacilli</taxon>
        <taxon>Bacillales</taxon>
        <taxon>Bacillaceae</taxon>
        <taxon>Siminovitchia</taxon>
    </lineage>
</organism>
<protein>
    <submittedName>
        <fullName evidence="2">DUF3267 domain-containing protein</fullName>
    </submittedName>
</protein>
<dbReference type="InterPro" id="IPR021683">
    <property type="entry name" value="DUF3267"/>
</dbReference>
<evidence type="ECO:0000313" key="3">
    <source>
        <dbReference type="Proteomes" id="UP001597301"/>
    </source>
</evidence>
<sequence>MHCWKAYHVNRKHLFFRRFFISFLVSLFVFIAGYLTLHAVSAQTFDDDYFLVFLCSLILLYPVHKLCHILPIVTYYKYMKWEFDRHFYILPVIHLQFGCPIPKAQFGTALVFPFIILNAIFITGVAIYPQFGHYFTILLSYHNGLSVFDLLLFKSLLLSPKHALVEENEDGYEILVENDII</sequence>
<keyword evidence="3" id="KW-1185">Reference proteome</keyword>
<dbReference type="Pfam" id="PF11667">
    <property type="entry name" value="DUF3267"/>
    <property type="match status" value="1"/>
</dbReference>
<gene>
    <name evidence="2" type="ORF">ACFSCZ_11355</name>
</gene>
<feature type="transmembrane region" description="Helical" evidence="1">
    <location>
        <begin position="106"/>
        <end position="128"/>
    </location>
</feature>
<keyword evidence="1" id="KW-1133">Transmembrane helix</keyword>
<proteinExistence type="predicted"/>
<name>A0ABW4KGR7_9BACI</name>
<keyword evidence="1" id="KW-0812">Transmembrane</keyword>
<feature type="transmembrane region" description="Helical" evidence="1">
    <location>
        <begin position="20"/>
        <end position="37"/>
    </location>
</feature>
<dbReference type="EMBL" id="JBHUEO010000030">
    <property type="protein sequence ID" value="MFD1707327.1"/>
    <property type="molecule type" value="Genomic_DNA"/>
</dbReference>
<keyword evidence="1" id="KW-0472">Membrane</keyword>